<sequence>VQVIRTAVRWDDPRREVPRTRRRTMQKVMRRVMKTVKISKVDERQAQVDREVDKVFEQKAKHRRSGLVVPEQHRGQSR</sequence>
<feature type="region of interest" description="Disordered" evidence="1">
    <location>
        <begin position="59"/>
        <end position="78"/>
    </location>
</feature>
<dbReference type="AlphaFoldDB" id="A0A0F8ZJL1"/>
<comment type="caution">
    <text evidence="2">The sequence shown here is derived from an EMBL/GenBank/DDBJ whole genome shotgun (WGS) entry which is preliminary data.</text>
</comment>
<evidence type="ECO:0000256" key="1">
    <source>
        <dbReference type="SAM" id="MobiDB-lite"/>
    </source>
</evidence>
<organism evidence="2">
    <name type="scientific">marine sediment metagenome</name>
    <dbReference type="NCBI Taxonomy" id="412755"/>
    <lineage>
        <taxon>unclassified sequences</taxon>
        <taxon>metagenomes</taxon>
        <taxon>ecological metagenomes</taxon>
    </lineage>
</organism>
<reference evidence="2" key="1">
    <citation type="journal article" date="2015" name="Nature">
        <title>Complex archaea that bridge the gap between prokaryotes and eukaryotes.</title>
        <authorList>
            <person name="Spang A."/>
            <person name="Saw J.H."/>
            <person name="Jorgensen S.L."/>
            <person name="Zaremba-Niedzwiedzka K."/>
            <person name="Martijn J."/>
            <person name="Lind A.E."/>
            <person name="van Eijk R."/>
            <person name="Schleper C."/>
            <person name="Guy L."/>
            <person name="Ettema T.J."/>
        </authorList>
    </citation>
    <scope>NUCLEOTIDE SEQUENCE</scope>
</reference>
<proteinExistence type="predicted"/>
<feature type="non-terminal residue" evidence="2">
    <location>
        <position position="1"/>
    </location>
</feature>
<gene>
    <name evidence="2" type="ORF">LCGC14_2962510</name>
</gene>
<dbReference type="EMBL" id="LAZR01060005">
    <property type="protein sequence ID" value="KKK66599.1"/>
    <property type="molecule type" value="Genomic_DNA"/>
</dbReference>
<evidence type="ECO:0000313" key="2">
    <source>
        <dbReference type="EMBL" id="KKK66599.1"/>
    </source>
</evidence>
<name>A0A0F8ZJL1_9ZZZZ</name>
<protein>
    <submittedName>
        <fullName evidence="2">Uncharacterized protein</fullName>
    </submittedName>
</protein>
<accession>A0A0F8ZJL1</accession>